<dbReference type="GeneID" id="9378664"/>
<sequence>MQSTGIFGDPTSELTYFGKTLREHSPQGPFNGTASNGIENLTLQVSGLSAACALNSSGSLSAQGLAHRIQIPDHQRALETFDLERVSLVPFAHEKNSIMN</sequence>
<dbReference type="InParanoid" id="D6RQM7"/>
<reference evidence="1 2" key="1">
    <citation type="journal article" date="2010" name="Proc. Natl. Acad. Sci. U.S.A.">
        <title>Insights into evolution of multicellular fungi from the assembled chromosomes of the mushroom Coprinopsis cinerea (Coprinus cinereus).</title>
        <authorList>
            <person name="Stajich J.E."/>
            <person name="Wilke S.K."/>
            <person name="Ahren D."/>
            <person name="Au C.H."/>
            <person name="Birren B.W."/>
            <person name="Borodovsky M."/>
            <person name="Burns C."/>
            <person name="Canback B."/>
            <person name="Casselton L.A."/>
            <person name="Cheng C.K."/>
            <person name="Deng J."/>
            <person name="Dietrich F.S."/>
            <person name="Fargo D.C."/>
            <person name="Farman M.L."/>
            <person name="Gathman A.C."/>
            <person name="Goldberg J."/>
            <person name="Guigo R."/>
            <person name="Hoegger P.J."/>
            <person name="Hooker J.B."/>
            <person name="Huggins A."/>
            <person name="James T.Y."/>
            <person name="Kamada T."/>
            <person name="Kilaru S."/>
            <person name="Kodira C."/>
            <person name="Kues U."/>
            <person name="Kupfer D."/>
            <person name="Kwan H.S."/>
            <person name="Lomsadze A."/>
            <person name="Li W."/>
            <person name="Lilly W.W."/>
            <person name="Ma L.J."/>
            <person name="Mackey A.J."/>
            <person name="Manning G."/>
            <person name="Martin F."/>
            <person name="Muraguchi H."/>
            <person name="Natvig D.O."/>
            <person name="Palmerini H."/>
            <person name="Ramesh M.A."/>
            <person name="Rehmeyer C.J."/>
            <person name="Roe B.A."/>
            <person name="Shenoy N."/>
            <person name="Stanke M."/>
            <person name="Ter-Hovhannisyan V."/>
            <person name="Tunlid A."/>
            <person name="Velagapudi R."/>
            <person name="Vision T.J."/>
            <person name="Zeng Q."/>
            <person name="Zolan M.E."/>
            <person name="Pukkila P.J."/>
        </authorList>
    </citation>
    <scope>NUCLEOTIDE SEQUENCE [LARGE SCALE GENOMIC DNA]</scope>
    <source>
        <strain evidence="2">Okayama-7 / 130 / ATCC MYA-4618 / FGSC 9003</strain>
    </source>
</reference>
<keyword evidence="2" id="KW-1185">Reference proteome</keyword>
<gene>
    <name evidence="1" type="ORF">CC1G_15412</name>
</gene>
<dbReference type="HOGENOM" id="CLU_2305926_0_0_1"/>
<name>D6RQM7_COPC7</name>
<dbReference type="KEGG" id="cci:CC1G_15412"/>
<protein>
    <submittedName>
        <fullName evidence="1">Uncharacterized protein</fullName>
    </submittedName>
</protein>
<dbReference type="AlphaFoldDB" id="D6RQM7"/>
<dbReference type="RefSeq" id="XP_002910134.1">
    <property type="nucleotide sequence ID" value="XM_002910088.1"/>
</dbReference>
<dbReference type="EMBL" id="AACS02000012">
    <property type="protein sequence ID" value="EFI26640.1"/>
    <property type="molecule type" value="Genomic_DNA"/>
</dbReference>
<proteinExistence type="predicted"/>
<organism evidence="1 2">
    <name type="scientific">Coprinopsis cinerea (strain Okayama-7 / 130 / ATCC MYA-4618 / FGSC 9003)</name>
    <name type="common">Inky cap fungus</name>
    <name type="synonym">Hormographiella aspergillata</name>
    <dbReference type="NCBI Taxonomy" id="240176"/>
    <lineage>
        <taxon>Eukaryota</taxon>
        <taxon>Fungi</taxon>
        <taxon>Dikarya</taxon>
        <taxon>Basidiomycota</taxon>
        <taxon>Agaricomycotina</taxon>
        <taxon>Agaricomycetes</taxon>
        <taxon>Agaricomycetidae</taxon>
        <taxon>Agaricales</taxon>
        <taxon>Agaricineae</taxon>
        <taxon>Psathyrellaceae</taxon>
        <taxon>Coprinopsis</taxon>
    </lineage>
</organism>
<evidence type="ECO:0000313" key="2">
    <source>
        <dbReference type="Proteomes" id="UP000001861"/>
    </source>
</evidence>
<evidence type="ECO:0000313" key="1">
    <source>
        <dbReference type="EMBL" id="EFI26640.1"/>
    </source>
</evidence>
<dbReference type="Proteomes" id="UP000001861">
    <property type="component" value="Unassembled WGS sequence"/>
</dbReference>
<dbReference type="VEuPathDB" id="FungiDB:CC1G_15412"/>
<comment type="caution">
    <text evidence="1">The sequence shown here is derived from an EMBL/GenBank/DDBJ whole genome shotgun (WGS) entry which is preliminary data.</text>
</comment>
<accession>D6RQM7</accession>